<gene>
    <name evidence="2" type="ORF">PI23P_03647</name>
</gene>
<evidence type="ECO:0008006" key="4">
    <source>
        <dbReference type="Google" id="ProtNLM"/>
    </source>
</evidence>
<dbReference type="HOGENOM" id="CLU_072799_6_1_10"/>
<dbReference type="EMBL" id="AAOG01000001">
    <property type="protein sequence ID" value="EAR13557.1"/>
    <property type="molecule type" value="Genomic_DNA"/>
</dbReference>
<keyword evidence="3" id="KW-1185">Reference proteome</keyword>
<comment type="caution">
    <text evidence="2">The sequence shown here is derived from an EMBL/GenBank/DDBJ whole genome shotgun (WGS) entry which is preliminary data.</text>
</comment>
<name>A4BX66_9FLAO</name>
<evidence type="ECO:0000313" key="3">
    <source>
        <dbReference type="Proteomes" id="UP000003053"/>
    </source>
</evidence>
<evidence type="ECO:0000256" key="1">
    <source>
        <dbReference type="ARBA" id="ARBA00044755"/>
    </source>
</evidence>
<dbReference type="eggNOG" id="COG1664">
    <property type="taxonomic scope" value="Bacteria"/>
</dbReference>
<evidence type="ECO:0000313" key="2">
    <source>
        <dbReference type="EMBL" id="EAR13557.1"/>
    </source>
</evidence>
<protein>
    <recommendedName>
        <fullName evidence="4">Integral membrane protein CcmA involved in cell shape determination</fullName>
    </recommendedName>
</protein>
<comment type="similarity">
    <text evidence="1">Belongs to the bactofilin family.</text>
</comment>
<proteinExistence type="inferred from homology"/>
<dbReference type="Pfam" id="PF04519">
    <property type="entry name" value="Bactofilin"/>
    <property type="match status" value="1"/>
</dbReference>
<accession>A4BX66</accession>
<dbReference type="OrthoDB" id="5432602at2"/>
<dbReference type="STRING" id="313594.PI23P_03647"/>
<sequence>MFNSKSKQQIMQNQRTMERNVIAKNTTFVGEVTSEGDFRIDGVLEGTLKTNGRVIIGAEGFVKGTIESKNADIEGKFSGQLSVANTLTIKATSNISGDVIVSKLSIEPGATFNATCAMKGALKELNKGNEGKKISEKTA</sequence>
<dbReference type="PANTHER" id="PTHR35024">
    <property type="entry name" value="HYPOTHETICAL CYTOSOLIC PROTEIN"/>
    <property type="match status" value="1"/>
</dbReference>
<dbReference type="InterPro" id="IPR007607">
    <property type="entry name" value="BacA/B"/>
</dbReference>
<reference evidence="2 3" key="1">
    <citation type="submission" date="2006-02" db="EMBL/GenBank/DDBJ databases">
        <authorList>
            <person name="Murray A."/>
            <person name="Staley J."/>
            <person name="Ferriera S."/>
            <person name="Johnson J."/>
            <person name="Kravitz S."/>
            <person name="Halpern A."/>
            <person name="Remington K."/>
            <person name="Beeson K."/>
            <person name="Tran B."/>
            <person name="Rogers Y.-H."/>
            <person name="Friedman R."/>
            <person name="Venter J.C."/>
        </authorList>
    </citation>
    <scope>NUCLEOTIDE SEQUENCE [LARGE SCALE GENOMIC DNA]</scope>
    <source>
        <strain evidence="2 3">23-P</strain>
    </source>
</reference>
<dbReference type="RefSeq" id="WP_004569355.1">
    <property type="nucleotide sequence ID" value="NZ_CH724148.1"/>
</dbReference>
<dbReference type="PANTHER" id="PTHR35024:SF4">
    <property type="entry name" value="POLYMER-FORMING CYTOSKELETAL PROTEIN"/>
    <property type="match status" value="1"/>
</dbReference>
<dbReference type="Proteomes" id="UP000003053">
    <property type="component" value="Unassembled WGS sequence"/>
</dbReference>
<dbReference type="AlphaFoldDB" id="A4BX66"/>
<organism evidence="2 3">
    <name type="scientific">Polaribacter irgensii 23-P</name>
    <dbReference type="NCBI Taxonomy" id="313594"/>
    <lineage>
        <taxon>Bacteria</taxon>
        <taxon>Pseudomonadati</taxon>
        <taxon>Bacteroidota</taxon>
        <taxon>Flavobacteriia</taxon>
        <taxon>Flavobacteriales</taxon>
        <taxon>Flavobacteriaceae</taxon>
    </lineage>
</organism>